<reference evidence="3" key="1">
    <citation type="submission" date="2011-07" db="EMBL/GenBank/DDBJ databases">
        <title>Divergent evolution of antigenic variation in African trypanosomes.</title>
        <authorList>
            <person name="Jackson A.P."/>
            <person name="Berry A."/>
            <person name="Allison H.C."/>
            <person name="Burton P."/>
            <person name="Anderson J."/>
            <person name="Aslett M."/>
            <person name="Brown R."/>
            <person name="Corton N."/>
            <person name="Harris D."/>
            <person name="Hauser H."/>
            <person name="Gamble J."/>
            <person name="Gilderthorp R."/>
            <person name="McQuillan J."/>
            <person name="Quail M.A."/>
            <person name="Sanders M."/>
            <person name="Van Tonder A."/>
            <person name="Ginger M.L."/>
            <person name="Donelson J.E."/>
            <person name="Field M.C."/>
            <person name="Barry J.D."/>
            <person name="Berriman M."/>
            <person name="Hertz-Fowler C."/>
        </authorList>
    </citation>
    <scope>NUCLEOTIDE SEQUENCE [LARGE SCALE GENOMIC DNA]</scope>
    <source>
        <strain evidence="3">IL3000</strain>
    </source>
</reference>
<gene>
    <name evidence="2" type="ORF">TCIL3000_0_55430</name>
</gene>
<dbReference type="Proteomes" id="UP000000702">
    <property type="component" value="Unassembled WGS sequence"/>
</dbReference>
<evidence type="ECO:0000256" key="1">
    <source>
        <dbReference type="SAM" id="Phobius"/>
    </source>
</evidence>
<evidence type="ECO:0000313" key="3">
    <source>
        <dbReference type="Proteomes" id="UP000000702"/>
    </source>
</evidence>
<keyword evidence="3" id="KW-1185">Reference proteome</keyword>
<protein>
    <submittedName>
        <fullName evidence="2">WGS project CAEQ00000000 data, annotated contig 2235</fullName>
    </submittedName>
</protein>
<dbReference type="VEuPathDB" id="TriTrypDB:TcIL3000_0_55430"/>
<reference evidence="2 3" key="2">
    <citation type="journal article" date="2012" name="Proc. Natl. Acad. Sci. U.S.A.">
        <title>Antigenic diversity is generated by distinct evolutionary mechanisms in African trypanosome species.</title>
        <authorList>
            <person name="Jackson A.P."/>
            <person name="Berry A."/>
            <person name="Aslett M."/>
            <person name="Allison H.C."/>
            <person name="Burton P."/>
            <person name="Vavrova-Anderson J."/>
            <person name="Brown R."/>
            <person name="Browne H."/>
            <person name="Corton N."/>
            <person name="Hauser H."/>
            <person name="Gamble J."/>
            <person name="Gilderthorp R."/>
            <person name="Marcello L."/>
            <person name="McQuillan J."/>
            <person name="Otto T.D."/>
            <person name="Quail M.A."/>
            <person name="Sanders M.J."/>
            <person name="van Tonder A."/>
            <person name="Ginger M.L."/>
            <person name="Field M.C."/>
            <person name="Barry J.D."/>
            <person name="Hertz-Fowler C."/>
            <person name="Berriman M."/>
        </authorList>
    </citation>
    <scope>NUCLEOTIDE SEQUENCE [LARGE SCALE GENOMIC DNA]</scope>
    <source>
        <strain evidence="2 3">IL3000</strain>
    </source>
</reference>
<comment type="caution">
    <text evidence="2">The sequence shown here is derived from an EMBL/GenBank/DDBJ whole genome shotgun (WGS) entry which is preliminary data.</text>
</comment>
<name>F9WCI2_TRYCI</name>
<feature type="transmembrane region" description="Helical" evidence="1">
    <location>
        <begin position="29"/>
        <end position="53"/>
    </location>
</feature>
<dbReference type="EMBL" id="CAEQ01001726">
    <property type="protein sequence ID" value="CCD14975.1"/>
    <property type="molecule type" value="Genomic_DNA"/>
</dbReference>
<sequence length="158" mass="18071">MKKLKKMEGGEDQRSNLSFDVDINMSLRACLFVACVCLLTCFCLVLFCFFFQMYTFELFFSFFSSSSPPPLHYFFRFGFFCIFFVILPSPLSSLSLRACVRVHPSLKSSKEAKTFIFCFFCLICYFIRNEGGGAARRRGRGGGSKQLAIYHIITSCMS</sequence>
<feature type="transmembrane region" description="Helical" evidence="1">
    <location>
        <begin position="73"/>
        <end position="91"/>
    </location>
</feature>
<organism evidence="2 3">
    <name type="scientific">Trypanosoma congolense (strain IL3000)</name>
    <dbReference type="NCBI Taxonomy" id="1068625"/>
    <lineage>
        <taxon>Eukaryota</taxon>
        <taxon>Discoba</taxon>
        <taxon>Euglenozoa</taxon>
        <taxon>Kinetoplastea</taxon>
        <taxon>Metakinetoplastina</taxon>
        <taxon>Trypanosomatida</taxon>
        <taxon>Trypanosomatidae</taxon>
        <taxon>Trypanosoma</taxon>
        <taxon>Nannomonas</taxon>
    </lineage>
</organism>
<accession>F9WCI2</accession>
<dbReference type="AlphaFoldDB" id="F9WCI2"/>
<keyword evidence="1" id="KW-0812">Transmembrane</keyword>
<keyword evidence="1" id="KW-0472">Membrane</keyword>
<evidence type="ECO:0000313" key="2">
    <source>
        <dbReference type="EMBL" id="CCD14975.1"/>
    </source>
</evidence>
<proteinExistence type="predicted"/>
<keyword evidence="1" id="KW-1133">Transmembrane helix</keyword>